<dbReference type="Proteomes" id="UP000814243">
    <property type="component" value="Unassembled WGS sequence"/>
</dbReference>
<dbReference type="EMBL" id="JACEFF010000739">
    <property type="protein sequence ID" value="KAH9631915.1"/>
    <property type="molecule type" value="Genomic_DNA"/>
</dbReference>
<evidence type="ECO:0000313" key="2">
    <source>
        <dbReference type="Proteomes" id="UP000814243"/>
    </source>
</evidence>
<sequence length="183" mass="20668">MSRRPLSNIDIEEALRLVIGIPDNDSSEDDLESLDGEEYNDETLRLVLEDETDSHSINLPPSQEVNPSIYDDPIPSSSSIQQNPIQEQEIQESISDDEYTCITNACILYSQTTRATKLSHLEFRVAVARGLIAGFSTRKRKSDALSKATYKTIKKSAEPNRQKVGDHMPVDSTYRRCKHCHRS</sequence>
<comment type="caution">
    <text evidence="1">The sequence shown here is derived from an EMBL/GenBank/DDBJ whole genome shotgun (WGS) entry which is preliminary data.</text>
</comment>
<protein>
    <submittedName>
        <fullName evidence="1">Uncharacterized protein</fullName>
    </submittedName>
</protein>
<reference evidence="1" key="1">
    <citation type="journal article" date="2021" name="G3 (Bethesda)">
        <title>Genome and transcriptome analysis of the beet armyworm Spodoptera exigua reveals targets for pest control. .</title>
        <authorList>
            <person name="Simon S."/>
            <person name="Breeschoten T."/>
            <person name="Jansen H.J."/>
            <person name="Dirks R.P."/>
            <person name="Schranz M.E."/>
            <person name="Ros V.I.D."/>
        </authorList>
    </citation>
    <scope>NUCLEOTIDE SEQUENCE</scope>
    <source>
        <strain evidence="1">TB_SE_WUR_2020</strain>
    </source>
</reference>
<dbReference type="AlphaFoldDB" id="A0A922M7Y4"/>
<accession>A0A922M7Y4</accession>
<evidence type="ECO:0000313" key="1">
    <source>
        <dbReference type="EMBL" id="KAH9631915.1"/>
    </source>
</evidence>
<proteinExistence type="predicted"/>
<gene>
    <name evidence="1" type="ORF">HF086_013606</name>
</gene>
<name>A0A922M7Y4_SPOEX</name>
<organism evidence="1 2">
    <name type="scientific">Spodoptera exigua</name>
    <name type="common">Beet armyworm</name>
    <name type="synonym">Noctua fulgens</name>
    <dbReference type="NCBI Taxonomy" id="7107"/>
    <lineage>
        <taxon>Eukaryota</taxon>
        <taxon>Metazoa</taxon>
        <taxon>Ecdysozoa</taxon>
        <taxon>Arthropoda</taxon>
        <taxon>Hexapoda</taxon>
        <taxon>Insecta</taxon>
        <taxon>Pterygota</taxon>
        <taxon>Neoptera</taxon>
        <taxon>Endopterygota</taxon>
        <taxon>Lepidoptera</taxon>
        <taxon>Glossata</taxon>
        <taxon>Ditrysia</taxon>
        <taxon>Noctuoidea</taxon>
        <taxon>Noctuidae</taxon>
        <taxon>Amphipyrinae</taxon>
        <taxon>Spodoptera</taxon>
    </lineage>
</organism>